<dbReference type="EMBL" id="JAAIUV010000001">
    <property type="protein sequence ID" value="NEX77382.1"/>
    <property type="molecule type" value="Genomic_DNA"/>
</dbReference>
<sequence>MLRPIRKTAAGIEYWDTKAKKVVVGGVNLVDRTDTPVNEINLSEMTVRQLRQYAADHDIDIPSDVTKKDDIIKLLSEVK</sequence>
<organism evidence="1 2">
    <name type="scientific">Neobacillus thermocopriae</name>
    <dbReference type="NCBI Taxonomy" id="1215031"/>
    <lineage>
        <taxon>Bacteria</taxon>
        <taxon>Bacillati</taxon>
        <taxon>Bacillota</taxon>
        <taxon>Bacilli</taxon>
        <taxon>Bacillales</taxon>
        <taxon>Bacillaceae</taxon>
        <taxon>Neobacillus</taxon>
    </lineage>
</organism>
<comment type="caution">
    <text evidence="1">The sequence shown here is derived from an EMBL/GenBank/DDBJ whole genome shotgun (WGS) entry which is preliminary data.</text>
</comment>
<evidence type="ECO:0000313" key="1">
    <source>
        <dbReference type="EMBL" id="NEX77382.1"/>
    </source>
</evidence>
<evidence type="ECO:0000313" key="2">
    <source>
        <dbReference type="Proteomes" id="UP000481621"/>
    </source>
</evidence>
<dbReference type="RefSeq" id="WP_163249914.1">
    <property type="nucleotide sequence ID" value="NZ_JAAIUV010000001.1"/>
</dbReference>
<dbReference type="AlphaFoldDB" id="A0A6B3TL87"/>
<keyword evidence="2" id="KW-1185">Reference proteome</keyword>
<reference evidence="1" key="1">
    <citation type="submission" date="2020-02" db="EMBL/GenBank/DDBJ databases">
        <title>Bacillus sedimentmangrovi sp. nov., isolated from sediment of the mangrove ecosystem.</title>
        <authorList>
            <person name="Liu G."/>
        </authorList>
    </citation>
    <scope>NUCLEOTIDE SEQUENCE [LARGE SCALE GENOMIC DNA]</scope>
    <source>
        <strain evidence="1">SgZ-7</strain>
    </source>
</reference>
<name>A0A6B3TL87_9BACI</name>
<accession>A0A6B3TL87</accession>
<gene>
    <name evidence="1" type="ORF">G4Z05_00510</name>
</gene>
<evidence type="ECO:0008006" key="3">
    <source>
        <dbReference type="Google" id="ProtNLM"/>
    </source>
</evidence>
<dbReference type="Proteomes" id="UP000481621">
    <property type="component" value="Unassembled WGS sequence"/>
</dbReference>
<protein>
    <recommendedName>
        <fullName evidence="3">Rho termination factor N-terminal domain-containing protein</fullName>
    </recommendedName>
</protein>
<proteinExistence type="predicted"/>